<sequence>MLQNDKVPKWTEQLTVRAFIVSLLVGTFLTIIILRLSITTGIVPAFNIVAGLLGFFLVKSWTRVLEATGLSRTPFTRQENTIIQTCIVACTSIGFSGGFGSYILAMSSQVASEIRDPAKENSTKDPSESWMIPFLFMVSLTGLFTISPIAKMTIIQHRLTFPTGSAVAHLINNFHTPQGALLARKQVRLMLKSFTGSFFWAAYSWLFTGGPNCGWSSFPLFGTSAYLKRFYFDFSLSNIAVGMICSHLVNFSLLLGAIISWGFLWPYIKTKEGLWYPAKLDASSFQGAFGYKIFISIAVILGDGFYHLIEVLLRSLHNLRAKRKQRGFMSTLETSTSSSSDLNTVTNEERLRTNHFLQEQIPTTFAVGGYLLCFTISIFGLPNIFPQLMPHHILAAYLMAPLLGFCNAYGCGVTNWSLAPTYGKFAIMIFSAWVGAKAGGVIIGLVACGIVMTISNSASDLIQDLKTGYLTLSSPRSMFISQFIGTIMGCIMAPVIFWFINKSMHLGKEGSLYSAPYAKVYRAMALLSTDGLSKLPKNCISLCVVFFFGAVLINAMREGAKRKKWWFYKYIPSPIGMAIPFYLGGFFTVSMCIGSFIRYRWEKMNPQGAAMFVPVLASGMMCGESIWLIPAALLSMYHHEPPMCLRFLTVQANNLLDYLLY</sequence>
<reference evidence="2" key="1">
    <citation type="journal article" date="2022" name="Nat. Commun.">
        <title>Chromosome evolution and the genetic basis of agronomically important traits in greater yam.</title>
        <authorList>
            <person name="Bredeson J.V."/>
            <person name="Lyons J.B."/>
            <person name="Oniyinde I.O."/>
            <person name="Okereke N.R."/>
            <person name="Kolade O."/>
            <person name="Nnabue I."/>
            <person name="Nwadili C.O."/>
            <person name="Hribova E."/>
            <person name="Parker M."/>
            <person name="Nwogha J."/>
            <person name="Shu S."/>
            <person name="Carlson J."/>
            <person name="Kariba R."/>
            <person name="Muthemba S."/>
            <person name="Knop K."/>
            <person name="Barton G.J."/>
            <person name="Sherwood A.V."/>
            <person name="Lopez-Montes A."/>
            <person name="Asiedu R."/>
            <person name="Jamnadass R."/>
            <person name="Muchugi A."/>
            <person name="Goodstein D."/>
            <person name="Egesi C.N."/>
            <person name="Featherston J."/>
            <person name="Asfaw A."/>
            <person name="Simpson G.G."/>
            <person name="Dolezel J."/>
            <person name="Hendre P.S."/>
            <person name="Van Deynze A."/>
            <person name="Kumar P.L."/>
            <person name="Obidiegwu J.E."/>
            <person name="Bhattacharjee R."/>
            <person name="Rokhsar D.S."/>
        </authorList>
    </citation>
    <scope>NUCLEOTIDE SEQUENCE [LARGE SCALE GENOMIC DNA]</scope>
    <source>
        <strain evidence="2">cv. TDa95/00328</strain>
    </source>
</reference>
<accession>A0ACB7V715</accession>
<name>A0ACB7V715_DIOAL</name>
<gene>
    <name evidence="1" type="ORF">IHE45_11G065400</name>
</gene>
<dbReference type="Proteomes" id="UP000827976">
    <property type="component" value="Chromosome 11"/>
</dbReference>
<feature type="non-terminal residue" evidence="1">
    <location>
        <position position="661"/>
    </location>
</feature>
<organism evidence="1 2">
    <name type="scientific">Dioscorea alata</name>
    <name type="common">Purple yam</name>
    <dbReference type="NCBI Taxonomy" id="55571"/>
    <lineage>
        <taxon>Eukaryota</taxon>
        <taxon>Viridiplantae</taxon>
        <taxon>Streptophyta</taxon>
        <taxon>Embryophyta</taxon>
        <taxon>Tracheophyta</taxon>
        <taxon>Spermatophyta</taxon>
        <taxon>Magnoliopsida</taxon>
        <taxon>Liliopsida</taxon>
        <taxon>Dioscoreales</taxon>
        <taxon>Dioscoreaceae</taxon>
        <taxon>Dioscorea</taxon>
    </lineage>
</organism>
<keyword evidence="2" id="KW-1185">Reference proteome</keyword>
<evidence type="ECO:0000313" key="1">
    <source>
        <dbReference type="EMBL" id="KAH7669242.1"/>
    </source>
</evidence>
<proteinExistence type="predicted"/>
<protein>
    <submittedName>
        <fullName evidence="1">Oligopeptide transporter OPT protein</fullName>
    </submittedName>
</protein>
<dbReference type="EMBL" id="CM037021">
    <property type="protein sequence ID" value="KAH7669242.1"/>
    <property type="molecule type" value="Genomic_DNA"/>
</dbReference>
<comment type="caution">
    <text evidence="1">The sequence shown here is derived from an EMBL/GenBank/DDBJ whole genome shotgun (WGS) entry which is preliminary data.</text>
</comment>
<evidence type="ECO:0000313" key="2">
    <source>
        <dbReference type="Proteomes" id="UP000827976"/>
    </source>
</evidence>